<feature type="compositionally biased region" description="Low complexity" evidence="2">
    <location>
        <begin position="318"/>
        <end position="356"/>
    </location>
</feature>
<evidence type="ECO:0000313" key="3">
    <source>
        <dbReference type="EMBL" id="CAB4830139.1"/>
    </source>
</evidence>
<dbReference type="GO" id="GO:0003993">
    <property type="term" value="F:acid phosphatase activity"/>
    <property type="evidence" value="ECO:0007669"/>
    <property type="project" value="InterPro"/>
</dbReference>
<keyword evidence="1" id="KW-0732">Signal</keyword>
<dbReference type="InterPro" id="IPR039331">
    <property type="entry name" value="PAPs-like"/>
</dbReference>
<dbReference type="EMBL" id="CAFABF010000047">
    <property type="protein sequence ID" value="CAB4830139.1"/>
    <property type="molecule type" value="Genomic_DNA"/>
</dbReference>
<protein>
    <submittedName>
        <fullName evidence="3">Unannotated protein</fullName>
    </submittedName>
</protein>
<dbReference type="PANTHER" id="PTHR22953">
    <property type="entry name" value="ACID PHOSPHATASE RELATED"/>
    <property type="match status" value="1"/>
</dbReference>
<feature type="region of interest" description="Disordered" evidence="2">
    <location>
        <begin position="318"/>
        <end position="357"/>
    </location>
</feature>
<dbReference type="InterPro" id="IPR029052">
    <property type="entry name" value="Metallo-depent_PP-like"/>
</dbReference>
<proteinExistence type="predicted"/>
<organism evidence="3">
    <name type="scientific">freshwater metagenome</name>
    <dbReference type="NCBI Taxonomy" id="449393"/>
    <lineage>
        <taxon>unclassified sequences</taxon>
        <taxon>metagenomes</taxon>
        <taxon>ecological metagenomes</taxon>
    </lineage>
</organism>
<dbReference type="PANTHER" id="PTHR22953:SF153">
    <property type="entry name" value="PURPLE ACID PHOSPHATASE"/>
    <property type="match status" value="1"/>
</dbReference>
<sequence>MSQQSSILFKAWAKSPISRRSLFGLAAMTALASTPIGKALGATTPVVNQILGRPTGTSVALSVLSSEDLIAFVEYGYTKTRYTNKSSQVSISSGNPAVFELTSLKNSSKVYYRVSYKTGSAKTFTAGKQYSFTTARKAGTSFTFSVQGDTHPERAGKMFNSDLYYVTMANIASQQPDFHILLGDDFSIDPIISKGLGDQLNVEKIYRTHRDWLSIAGSSVPIYLVNGNHEQAAQYLLDGGTTNPAVLAGNARLKYFALPAPDSFYTGDIFEIPGVGLPRDYYSWTWGDALFISLDPYWHSKFAVDNVAGVVVPEDIPVSTPSSAPTSVESPAPTNSKAPAKPKATNKPAPAASPATGMGRATDLWTIGIGDEQYAWLKKTLETSTAKYKFVFAHHVLGTGRGAVEVSTNYEWGGLDPKGKSTFAKERPNWELPIHDLMVKNKVSIFFQGHDHIFVHQERDGLVYQSMPNPADDTFSYFNDAAYTTGVKAPNSGHVRVSVTSSGAKVEYFLAARTIDTSRKNLQIAHSYTVKPNGK</sequence>
<gene>
    <name evidence="3" type="ORF">UFOPK3167_00924</name>
</gene>
<evidence type="ECO:0000256" key="1">
    <source>
        <dbReference type="ARBA" id="ARBA00022729"/>
    </source>
</evidence>
<evidence type="ECO:0000256" key="2">
    <source>
        <dbReference type="SAM" id="MobiDB-lite"/>
    </source>
</evidence>
<accession>A0A6J7ACX7</accession>
<dbReference type="Gene3D" id="3.60.21.10">
    <property type="match status" value="1"/>
</dbReference>
<reference evidence="3" key="1">
    <citation type="submission" date="2020-05" db="EMBL/GenBank/DDBJ databases">
        <authorList>
            <person name="Chiriac C."/>
            <person name="Salcher M."/>
            <person name="Ghai R."/>
            <person name="Kavagutti S V."/>
        </authorList>
    </citation>
    <scope>NUCLEOTIDE SEQUENCE</scope>
</reference>
<dbReference type="SUPFAM" id="SSF56300">
    <property type="entry name" value="Metallo-dependent phosphatases"/>
    <property type="match status" value="1"/>
</dbReference>
<name>A0A6J7ACX7_9ZZZZ</name>
<dbReference type="AlphaFoldDB" id="A0A6J7ACX7"/>